<dbReference type="SUPFAM" id="SSF52540">
    <property type="entry name" value="P-loop containing nucleoside triphosphate hydrolases"/>
    <property type="match status" value="1"/>
</dbReference>
<dbReference type="Pfam" id="PF25469">
    <property type="entry name" value="WHD_NWD1"/>
    <property type="match status" value="1"/>
</dbReference>
<feature type="compositionally biased region" description="Polar residues" evidence="3">
    <location>
        <begin position="104"/>
        <end position="114"/>
    </location>
</feature>
<accession>A0A9W6ZE15</accession>
<dbReference type="PROSITE" id="PS50003">
    <property type="entry name" value="PH_DOMAIN"/>
    <property type="match status" value="1"/>
</dbReference>
<dbReference type="InterPro" id="IPR027417">
    <property type="entry name" value="P-loop_NTPase"/>
</dbReference>
<dbReference type="PANTHER" id="PTHR19871:SF14">
    <property type="entry name" value="DUF4062 DOMAIN-CONTAINING PROTEIN"/>
    <property type="match status" value="1"/>
</dbReference>
<dbReference type="EMBL" id="BRXY01000012">
    <property type="protein sequence ID" value="GMH52619.1"/>
    <property type="molecule type" value="Genomic_DNA"/>
</dbReference>
<dbReference type="SUPFAM" id="SSF50729">
    <property type="entry name" value="PH domain-like"/>
    <property type="match status" value="1"/>
</dbReference>
<name>A0A9W6ZE15_9STRA</name>
<evidence type="ECO:0000256" key="2">
    <source>
        <dbReference type="ARBA" id="ARBA00022737"/>
    </source>
</evidence>
<evidence type="ECO:0000256" key="1">
    <source>
        <dbReference type="ARBA" id="ARBA00022574"/>
    </source>
</evidence>
<keyword evidence="6" id="KW-1185">Reference proteome</keyword>
<evidence type="ECO:0000259" key="4">
    <source>
        <dbReference type="PROSITE" id="PS50003"/>
    </source>
</evidence>
<proteinExistence type="predicted"/>
<feature type="domain" description="PH" evidence="4">
    <location>
        <begin position="184"/>
        <end position="289"/>
    </location>
</feature>
<dbReference type="InterPro" id="IPR056884">
    <property type="entry name" value="NPHP3-like_N"/>
</dbReference>
<keyword evidence="1" id="KW-0853">WD repeat</keyword>
<sequence length="1431" mass="160426">MAFSHLFGPFSLVLEVFSKNPKYCDTQGARSSCWFIMLPQPSVRSDVPAATPGTINNDERDRQSIALLLDDAQSLIASLHTPGYNPSQPAGLSTMSSSNSLASHGSQGPASRQGSPAPALQPQRLRLGSYNSEQGNATSPASTVGRASPTSFAPRSSLHGLLEEADNAVIERDAAKAGHVTTDKTVFQGWVECRGRSKRFYAWKKRFMVWNSQLRKLTFYTSHSLNKELMSFIVSDCNIHFRPEAKKFWQRELRIDLAVTDESRSPLSLNCFTKEAQTSWLRLFKRKGDQLDVTIDEDTRDKAITKFVEDNKEVKTKHVTRTEAKKQVQTISDAVPPTEEMIRRSERPEWAKFLNKSKAHLSPLTVKETMKLFTAADAGLAHMVDSRKQHELNTFVSSCDRDFMLERALLNADVYPFLREVGKSLGVTVNLPIDLSFAPSHFKNTHAIEGVRNAEIKKCRQTSVGISYVQLFGDRYGPNVLPTVIPHSAFDKIMCVMEDAGHLDEVVLFTKWYHLDENAVPALYKLQPINSLISDYLSSNKTKQQLAELEWQETVEKLEQSLSFASEGHMEENWRETYQTSELHSEFKQGLLQLEKEEANAKGLAFVREFRDLDFNQIVSLNYTDVREETTRDPATGEQVHLNFSSDAVRKQRLDNLKGRLSGMGVKVVKSALGGPMDILKQNENNYMQGFLDTYCSEMISSMEKAAQTKDRDPTPLEADVAAHISFASENQNYFFNAQNAINAAEKVFEYLDNKRNTSPFYLHGVCGSGKSMIMSHILGEIVKLKTENSVAMVRFVGAGHSTSTGIELLSSLCEQIISIIGNMDPNFEPRELPHTFEDMAHTFPKILRLFSERKTNAILLIDGLDCLGMADVSDTRLLFSWLPTILPKCVKIIFSGDSEAKSHDALASLAGGNEGTVDKWEIADVNRFVEDKLALRGRTITPEQTNYVDKSIGDFATPLTAQLIMHEVASWPSYLGNAELLRIPLRNSSAWLIDKMLDKCEKKFGEIVVRIIFGYLYCAMEGGLTTNELLDVLSLDDRLLNMLARLLPPGCLKLQRRFPPVVWARIRQDCADILQTKSSADGTIVWAFSHSAIKEAAGRRCQKIQKNLHANLADYFGGSNREDRYCDPQNLVDEIDGKPNLRKIMEYPYHLVKCEEWERLCQFLSNLNVLDVLGNRGSRRSSLRPGTGRSMLLELWSVWQKNTKAGDICAVYLKSLQDWQDESSPSVRDNNRRMKSVAVFVKDYGKENSDAKCVKNAADLLRQLLEREKSEFGDDHPAVISTMRMIEGCDLLTGDGGGRKRAPSGGFRRGSVGLNFKENKGEEVTTPMKFKNPGGAESILHNLTPKALEKKIEESPIPISPIVKPSGAEYCDGGDISRDDVSQMGQIDVTNSSWVASKLDHYKEIVHMESELTHDQVIIQKEGQGTGEEF</sequence>
<feature type="compositionally biased region" description="Low complexity" evidence="3">
    <location>
        <begin position="93"/>
        <end position="103"/>
    </location>
</feature>
<comment type="caution">
    <text evidence="5">The sequence shown here is derived from an EMBL/GenBank/DDBJ whole genome shotgun (WGS) entry which is preliminary data.</text>
</comment>
<evidence type="ECO:0000256" key="3">
    <source>
        <dbReference type="SAM" id="MobiDB-lite"/>
    </source>
</evidence>
<dbReference type="Gene3D" id="3.40.50.300">
    <property type="entry name" value="P-loop containing nucleotide triphosphate hydrolases"/>
    <property type="match status" value="1"/>
</dbReference>
<feature type="compositionally biased region" description="Polar residues" evidence="3">
    <location>
        <begin position="129"/>
        <end position="142"/>
    </location>
</feature>
<dbReference type="InterPro" id="IPR052752">
    <property type="entry name" value="NACHT-WD_repeat"/>
</dbReference>
<keyword evidence="2" id="KW-0677">Repeat</keyword>
<dbReference type="InterPro" id="IPR057588">
    <property type="entry name" value="NWD1/2-like_WH"/>
</dbReference>
<dbReference type="OrthoDB" id="2325716at2759"/>
<evidence type="ECO:0000313" key="5">
    <source>
        <dbReference type="EMBL" id="GMH52619.1"/>
    </source>
</evidence>
<dbReference type="Proteomes" id="UP001165085">
    <property type="component" value="Unassembled WGS sequence"/>
</dbReference>
<dbReference type="Pfam" id="PF24883">
    <property type="entry name" value="NPHP3_N"/>
    <property type="match status" value="1"/>
</dbReference>
<organism evidence="5 6">
    <name type="scientific">Triparma strigata</name>
    <dbReference type="NCBI Taxonomy" id="1606541"/>
    <lineage>
        <taxon>Eukaryota</taxon>
        <taxon>Sar</taxon>
        <taxon>Stramenopiles</taxon>
        <taxon>Ochrophyta</taxon>
        <taxon>Bolidophyceae</taxon>
        <taxon>Parmales</taxon>
        <taxon>Triparmaceae</taxon>
        <taxon>Triparma</taxon>
    </lineage>
</organism>
<protein>
    <recommendedName>
        <fullName evidence="4">PH domain-containing protein</fullName>
    </recommendedName>
</protein>
<gene>
    <name evidence="5" type="ORF">TrST_g1450</name>
</gene>
<reference evidence="6" key="1">
    <citation type="journal article" date="2023" name="Commun. Biol.">
        <title>Genome analysis of Parmales, the sister group of diatoms, reveals the evolutionary specialization of diatoms from phago-mixotrophs to photoautotrophs.</title>
        <authorList>
            <person name="Ban H."/>
            <person name="Sato S."/>
            <person name="Yoshikawa S."/>
            <person name="Yamada K."/>
            <person name="Nakamura Y."/>
            <person name="Ichinomiya M."/>
            <person name="Sato N."/>
            <person name="Blanc-Mathieu R."/>
            <person name="Endo H."/>
            <person name="Kuwata A."/>
            <person name="Ogata H."/>
        </authorList>
    </citation>
    <scope>NUCLEOTIDE SEQUENCE [LARGE SCALE GENOMIC DNA]</scope>
    <source>
        <strain evidence="6">NIES 3701</strain>
    </source>
</reference>
<dbReference type="PANTHER" id="PTHR19871">
    <property type="entry name" value="BETA TRANSDUCIN-RELATED PROTEIN"/>
    <property type="match status" value="1"/>
</dbReference>
<feature type="region of interest" description="Disordered" evidence="3">
    <location>
        <begin position="79"/>
        <end position="152"/>
    </location>
</feature>
<dbReference type="InterPro" id="IPR001849">
    <property type="entry name" value="PH_domain"/>
</dbReference>
<evidence type="ECO:0000313" key="6">
    <source>
        <dbReference type="Proteomes" id="UP001165085"/>
    </source>
</evidence>